<evidence type="ECO:0000313" key="3">
    <source>
        <dbReference type="Proteomes" id="UP000749559"/>
    </source>
</evidence>
<dbReference type="OrthoDB" id="6107827at2759"/>
<accession>A0A8S4NRQ7</accession>
<gene>
    <name evidence="2" type="ORF">OFUS_LOCUS9692</name>
</gene>
<dbReference type="EMBL" id="CAIIXF020000005">
    <property type="protein sequence ID" value="CAH1783345.1"/>
    <property type="molecule type" value="Genomic_DNA"/>
</dbReference>
<protein>
    <submittedName>
        <fullName evidence="2">Uncharacterized protein</fullName>
    </submittedName>
</protein>
<sequence length="333" mass="37620">RQILVELGDSLENMGLSLGPLGTILQPFIETFQDVMASIQAMTEALRGLKEGYEISKSLIDNVFGPKIAKKFPRKYLVSEECGNGFFPSTQAGKYRDDGAQLQVDVSSTLYVPFSGILRITGNNEVTIQVEEMKDTELILVNVRVDEIKDNTMVYKDEPLGTVVQTSHCPEGHIHFALKKIGRDDIINPTRYFEKRKMERPRWVQKCDDYELVWLNEVISEGSLTKGPKDVDTTPDQETVPASDMPDTMLMQEFQQKSEGWPSNILDTTKIGKSAKSLMENMGAPKISEFGPHLLSFSVKSLKLDKVMTFLQNSNNMVMAERIYTLIEDMQYL</sequence>
<organism evidence="2 3">
    <name type="scientific">Owenia fusiformis</name>
    <name type="common">Polychaete worm</name>
    <dbReference type="NCBI Taxonomy" id="6347"/>
    <lineage>
        <taxon>Eukaryota</taxon>
        <taxon>Metazoa</taxon>
        <taxon>Spiralia</taxon>
        <taxon>Lophotrochozoa</taxon>
        <taxon>Annelida</taxon>
        <taxon>Polychaeta</taxon>
        <taxon>Sedentaria</taxon>
        <taxon>Canalipalpata</taxon>
        <taxon>Sabellida</taxon>
        <taxon>Oweniida</taxon>
        <taxon>Oweniidae</taxon>
        <taxon>Owenia</taxon>
    </lineage>
</organism>
<keyword evidence="3" id="KW-1185">Reference proteome</keyword>
<dbReference type="AlphaFoldDB" id="A0A8S4NRQ7"/>
<name>A0A8S4NRQ7_OWEFU</name>
<comment type="caution">
    <text evidence="2">The sequence shown here is derived from an EMBL/GenBank/DDBJ whole genome shotgun (WGS) entry which is preliminary data.</text>
</comment>
<evidence type="ECO:0000313" key="2">
    <source>
        <dbReference type="EMBL" id="CAH1783345.1"/>
    </source>
</evidence>
<evidence type="ECO:0000256" key="1">
    <source>
        <dbReference type="SAM" id="MobiDB-lite"/>
    </source>
</evidence>
<feature type="non-terminal residue" evidence="2">
    <location>
        <position position="1"/>
    </location>
</feature>
<dbReference type="Proteomes" id="UP000749559">
    <property type="component" value="Unassembled WGS sequence"/>
</dbReference>
<feature type="region of interest" description="Disordered" evidence="1">
    <location>
        <begin position="225"/>
        <end position="244"/>
    </location>
</feature>
<reference evidence="2" key="1">
    <citation type="submission" date="2022-03" db="EMBL/GenBank/DDBJ databases">
        <authorList>
            <person name="Martin C."/>
        </authorList>
    </citation>
    <scope>NUCLEOTIDE SEQUENCE</scope>
</reference>
<proteinExistence type="predicted"/>